<proteinExistence type="predicted"/>
<evidence type="ECO:0000313" key="2">
    <source>
        <dbReference type="EMBL" id="KAK7063764.1"/>
    </source>
</evidence>
<dbReference type="Gene3D" id="3.40.50.1820">
    <property type="entry name" value="alpha/beta hydrolase"/>
    <property type="match status" value="1"/>
</dbReference>
<comment type="caution">
    <text evidence="2">The sequence shown here is derived from an EMBL/GenBank/DDBJ whole genome shotgun (WGS) entry which is preliminary data.</text>
</comment>
<dbReference type="EMBL" id="JAWWNJ010000001">
    <property type="protein sequence ID" value="KAK7063764.1"/>
    <property type="molecule type" value="Genomic_DNA"/>
</dbReference>
<dbReference type="InterPro" id="IPR000073">
    <property type="entry name" value="AB_hydrolase_1"/>
</dbReference>
<gene>
    <name evidence="2" type="ORF">R3P38DRAFT_3416215</name>
</gene>
<protein>
    <submittedName>
        <fullName evidence="2">Alpha/beta-hydrolase</fullName>
    </submittedName>
</protein>
<evidence type="ECO:0000313" key="3">
    <source>
        <dbReference type="Proteomes" id="UP001362999"/>
    </source>
</evidence>
<feature type="domain" description="AB hydrolase-1" evidence="1">
    <location>
        <begin position="49"/>
        <end position="331"/>
    </location>
</feature>
<organism evidence="2 3">
    <name type="scientific">Favolaschia claudopus</name>
    <dbReference type="NCBI Taxonomy" id="2862362"/>
    <lineage>
        <taxon>Eukaryota</taxon>
        <taxon>Fungi</taxon>
        <taxon>Dikarya</taxon>
        <taxon>Basidiomycota</taxon>
        <taxon>Agaricomycotina</taxon>
        <taxon>Agaricomycetes</taxon>
        <taxon>Agaricomycetidae</taxon>
        <taxon>Agaricales</taxon>
        <taxon>Marasmiineae</taxon>
        <taxon>Mycenaceae</taxon>
        <taxon>Favolaschia</taxon>
    </lineage>
</organism>
<keyword evidence="3" id="KW-1185">Reference proteome</keyword>
<dbReference type="AlphaFoldDB" id="A0AAW0EI86"/>
<dbReference type="InterPro" id="IPR029058">
    <property type="entry name" value="AB_hydrolase_fold"/>
</dbReference>
<accession>A0AAW0EI86</accession>
<reference evidence="2 3" key="1">
    <citation type="journal article" date="2024" name="J Genomics">
        <title>Draft genome sequencing and assembly of Favolaschia claudopus CIRM-BRFM 2984 isolated from oak limbs.</title>
        <authorList>
            <person name="Navarro D."/>
            <person name="Drula E."/>
            <person name="Chaduli D."/>
            <person name="Cazenave R."/>
            <person name="Ahrendt S."/>
            <person name="Wang J."/>
            <person name="Lipzen A."/>
            <person name="Daum C."/>
            <person name="Barry K."/>
            <person name="Grigoriev I.V."/>
            <person name="Favel A."/>
            <person name="Rosso M.N."/>
            <person name="Martin F."/>
        </authorList>
    </citation>
    <scope>NUCLEOTIDE SEQUENCE [LARGE SCALE GENOMIC DNA]</scope>
    <source>
        <strain evidence="2 3">CIRM-BRFM 2984</strain>
    </source>
</reference>
<name>A0AAW0EI86_9AGAR</name>
<dbReference type="Pfam" id="PF12697">
    <property type="entry name" value="Abhydrolase_6"/>
    <property type="match status" value="1"/>
</dbReference>
<sequence>MVSSETLEPLVASSVEFTYCLDRPLRCIATRYTNAQASDPDTSAGICLIFACGISLAQETWIPVIKEFFRLSSVSSNLYVRSAWVIERPNHGDSALLNSRLLQEHYTVQFTSFQYATAIYTFLTSDFLSPSERDNLVAIGHSGGGGSLMRVLDFGLRDERPILFKSLVLLEVPLVGPMAYPLFLQLYDIVKKSNARRTTSWPSKSVAMNWFRSHLPWNTFDPEVLKIIEETYFTPDLRRPGYITTKTTVEQETATFVDSAYQLGAAPFLQTILDVMPTHVMMGSINDLLLPPLRDMVVENIQRLRPRLASVTFLDGVGHYIPTATPHYVAKEIFEKLQGQQINVCKL</sequence>
<evidence type="ECO:0000259" key="1">
    <source>
        <dbReference type="Pfam" id="PF12697"/>
    </source>
</evidence>
<dbReference type="Proteomes" id="UP001362999">
    <property type="component" value="Unassembled WGS sequence"/>
</dbReference>
<dbReference type="SUPFAM" id="SSF53474">
    <property type="entry name" value="alpha/beta-Hydrolases"/>
    <property type="match status" value="1"/>
</dbReference>